<proteinExistence type="predicted"/>
<reference evidence="2 3" key="1">
    <citation type="submission" date="2020-08" db="EMBL/GenBank/DDBJ databases">
        <title>Arenibacter gaetbuli sp. nov., isolated from a sand dune.</title>
        <authorList>
            <person name="Park S."/>
            <person name="Yoon J.-H."/>
        </authorList>
    </citation>
    <scope>NUCLEOTIDE SEQUENCE [LARGE SCALE GENOMIC DNA]</scope>
    <source>
        <strain evidence="2 3">BSSL-BM3</strain>
    </source>
</reference>
<dbReference type="RefSeq" id="WP_187585027.1">
    <property type="nucleotide sequence ID" value="NZ_JACLHY010000011.1"/>
</dbReference>
<gene>
    <name evidence="2" type="ORF">H4O18_12430</name>
</gene>
<dbReference type="Proteomes" id="UP000618952">
    <property type="component" value="Unassembled WGS sequence"/>
</dbReference>
<comment type="caution">
    <text evidence="2">The sequence shown here is derived from an EMBL/GenBank/DDBJ whole genome shotgun (WGS) entry which is preliminary data.</text>
</comment>
<keyword evidence="3" id="KW-1185">Reference proteome</keyword>
<accession>A0ABR7QNM5</accession>
<sequence length="74" mass="8183">MKTILTLIFILFIGLAAQAQNGHGEVKVETVTKSVVTKVAVKNDNSIARLYMFKNSRVTKELSFTTKLNKAKLA</sequence>
<organism evidence="2 3">
    <name type="scientific">Arenibacter arenosicollis</name>
    <dbReference type="NCBI Taxonomy" id="2762274"/>
    <lineage>
        <taxon>Bacteria</taxon>
        <taxon>Pseudomonadati</taxon>
        <taxon>Bacteroidota</taxon>
        <taxon>Flavobacteriia</taxon>
        <taxon>Flavobacteriales</taxon>
        <taxon>Flavobacteriaceae</taxon>
        <taxon>Arenibacter</taxon>
    </lineage>
</organism>
<evidence type="ECO:0000256" key="1">
    <source>
        <dbReference type="SAM" id="SignalP"/>
    </source>
</evidence>
<name>A0ABR7QNM5_9FLAO</name>
<feature type="signal peptide" evidence="1">
    <location>
        <begin position="1"/>
        <end position="19"/>
    </location>
</feature>
<keyword evidence="1" id="KW-0732">Signal</keyword>
<evidence type="ECO:0000313" key="2">
    <source>
        <dbReference type="EMBL" id="MBC8768802.1"/>
    </source>
</evidence>
<feature type="chain" id="PRO_5045484576" evidence="1">
    <location>
        <begin position="20"/>
        <end position="74"/>
    </location>
</feature>
<protein>
    <submittedName>
        <fullName evidence="2">Uncharacterized protein</fullName>
    </submittedName>
</protein>
<evidence type="ECO:0000313" key="3">
    <source>
        <dbReference type="Proteomes" id="UP000618952"/>
    </source>
</evidence>
<dbReference type="EMBL" id="JACLHY010000011">
    <property type="protein sequence ID" value="MBC8768802.1"/>
    <property type="molecule type" value="Genomic_DNA"/>
</dbReference>